<dbReference type="Proteomes" id="UP000244803">
    <property type="component" value="Chromosome 1"/>
</dbReference>
<reference evidence="2" key="1">
    <citation type="submission" date="2022-07" db="EMBL/GenBank/DDBJ databases">
        <title>Evaluation of T. orientalis genome assembly methods using nanopore sequencing and analysis of variation between genomes.</title>
        <authorList>
            <person name="Yam J."/>
            <person name="Micallef M.L."/>
            <person name="Liu M."/>
            <person name="Djordjevic S.P."/>
            <person name="Bogema D.R."/>
            <person name="Jenkins C."/>
        </authorList>
    </citation>
    <scope>NUCLEOTIDE SEQUENCE</scope>
    <source>
        <strain evidence="2">Fish Creek</strain>
    </source>
</reference>
<gene>
    <name evidence="2" type="ORF">MACJ_000417</name>
</gene>
<protein>
    <submittedName>
        <fullName evidence="2">Uncharacterized protein</fullName>
    </submittedName>
</protein>
<proteinExistence type="predicted"/>
<dbReference type="InterPro" id="IPR007480">
    <property type="entry name" value="DUF529"/>
</dbReference>
<dbReference type="AlphaFoldDB" id="A0A976M411"/>
<dbReference type="Pfam" id="PF04385">
    <property type="entry name" value="FAINT"/>
    <property type="match status" value="3"/>
</dbReference>
<evidence type="ECO:0000313" key="2">
    <source>
        <dbReference type="EMBL" id="UKJ87975.2"/>
    </source>
</evidence>
<dbReference type="EMBL" id="CP056065">
    <property type="protein sequence ID" value="UKJ87975.2"/>
    <property type="molecule type" value="Genomic_DNA"/>
</dbReference>
<organism evidence="2 3">
    <name type="scientific">Theileria orientalis</name>
    <dbReference type="NCBI Taxonomy" id="68886"/>
    <lineage>
        <taxon>Eukaryota</taxon>
        <taxon>Sar</taxon>
        <taxon>Alveolata</taxon>
        <taxon>Apicomplexa</taxon>
        <taxon>Aconoidasida</taxon>
        <taxon>Piroplasmida</taxon>
        <taxon>Theileriidae</taxon>
        <taxon>Theileria</taxon>
    </lineage>
</organism>
<evidence type="ECO:0000256" key="1">
    <source>
        <dbReference type="SAM" id="MobiDB-lite"/>
    </source>
</evidence>
<name>A0A976M411_THEOR</name>
<feature type="region of interest" description="Disordered" evidence="1">
    <location>
        <begin position="1"/>
        <end position="23"/>
    </location>
</feature>
<accession>A0A976M411</accession>
<evidence type="ECO:0000313" key="3">
    <source>
        <dbReference type="Proteomes" id="UP000244803"/>
    </source>
</evidence>
<sequence>MLYGFTNEDEDSRNGVDLNLKSDTQSTDQFDYNKLGEYVSYIPKDNNAFKLVKDDKTEIWSASDSSNYSRGVQVELSGDRKAVIIHLPGDKTKVFIKDGTNEPWSEIYEDKINPRSVNVKNDKETYFHSNKLDNDVRTFEAVEGFAFNVVNEGSGSNKVEIWKTTNENEYANKVVVEGDKKVIVYLGDYSTAKVFNKGSEGTWTENTEASTEVTKIYSELGSILSASKTSKTGIINIASDTQSTYQFDYKKDGQYATYTPKGNNAFKLVKDGNTEIWKKNNYNDYALKVEVDLIDDDTKAVTVYMDEDKIKVFKKDDKSKPWNEIYITRVNSESVDINYEHERYFCKNELDDDVRTFIAKTGFLFNDVKEDNTNIWTTSNENEYAKYVVTEGDNKVTIYKADGSTAKVFTKGSDGKWKEDTNDSTTPTKISSKLQSSSLEAITYPKTGININVNIDILATDNFDFRRIGKYATYSAKGDNAFKLVKEDKKEVWKATDASGYSSRVEVQFTTNYAKAIIVFLNDDRTRIFLRIAENGPWNEIDTTKIHPKFVNIDYPHESYFYKNELQDETRTFTPKPSFAFRGIVEFIGDDTVEIWKTDNENEYPNKVVHEIGKKVTLYLADGSTKVFKKDSDGKWKENAKKSTCCGWSCFWRKIKGWLCCKCCGSCCRSSCGPSSGSSETGAGTSGCSSCGCSECCQSSSKSGANFASTACGEGSGTNLSTRGTASSNMF</sequence>
<dbReference type="OrthoDB" id="363084at2759"/>